<sequence length="523" mass="58036">MASNNQYPHLVIANVELWGHVRPVCAFAAKLVLTRDVHITMLATPAVYGRIVKEVGRSFSPKDADRLNLIRIVALDNIVEGEYSFAEKTGAEFVRYTAAVVDTYQHLLDEKPITCFATKTEFPVVPSPTTVVVDFLIGSMIDALRSLPKHKAKIVGFFSAMPSFLHLMFAPVERGGRADLKQRIMQETESSKRPLFDVAEELCYTFTDEIVQMPGFPKMYHWELAPQASVWLKGFIGSVVMSIFDAVEKSDGMLITSPEVYEPAAIADMREWFAETGRDVWAIGPLIPSLNSKESVKGEQAQSKDSSEIMKFMDETLVKHGKHSMLFISFGSAIWPPEFEKFDAFVDVVIENRIPFLLSHGSPFAQLPEPFKAKVQESASGFLTPWSPQQTVLNHPVVGWFVSHCGHNSTLEAVSCGVPLICWPFTNDQAANAINLTDNHGVAYELIEVRTGDGLKPIFRTGKTPVGTVDAIRAEAREVLAKAYGEDGARKRANAKQLQDKIQRAASDGGSDHVDMRRFLDSI</sequence>
<dbReference type="CDD" id="cd03784">
    <property type="entry name" value="GT1_Gtf-like"/>
    <property type="match status" value="1"/>
</dbReference>
<dbReference type="SUPFAM" id="SSF53756">
    <property type="entry name" value="UDP-Glycosyltransferase/glycogen phosphorylase"/>
    <property type="match status" value="1"/>
</dbReference>
<dbReference type="PANTHER" id="PTHR11926">
    <property type="entry name" value="GLUCOSYL/GLUCURONOSYL TRANSFERASES"/>
    <property type="match status" value="1"/>
</dbReference>
<protein>
    <recommendedName>
        <fullName evidence="5">UDP-glycosyltransferases domain-containing protein</fullName>
    </recommendedName>
</protein>
<dbReference type="EMBL" id="RWJN01000001">
    <property type="protein sequence ID" value="TCD71970.1"/>
    <property type="molecule type" value="Genomic_DNA"/>
</dbReference>
<dbReference type="Pfam" id="PF00201">
    <property type="entry name" value="UDPGT"/>
    <property type="match status" value="1"/>
</dbReference>
<accession>A0A4R0RSN2</accession>
<evidence type="ECO:0000313" key="3">
    <source>
        <dbReference type="EMBL" id="TCD71970.1"/>
    </source>
</evidence>
<comment type="similarity">
    <text evidence="1">Belongs to the UDP-glycosyltransferase family.</text>
</comment>
<gene>
    <name evidence="3" type="ORF">EIP91_000102</name>
</gene>
<evidence type="ECO:0000256" key="2">
    <source>
        <dbReference type="ARBA" id="ARBA00022679"/>
    </source>
</evidence>
<dbReference type="GO" id="GO:0008194">
    <property type="term" value="F:UDP-glycosyltransferase activity"/>
    <property type="evidence" value="ECO:0007669"/>
    <property type="project" value="InterPro"/>
</dbReference>
<name>A0A4R0RSN2_9APHY</name>
<dbReference type="OrthoDB" id="5835829at2759"/>
<reference evidence="3 4" key="1">
    <citation type="submission" date="2018-11" db="EMBL/GenBank/DDBJ databases">
        <title>Genome assembly of Steccherinum ochraceum LE-BIN_3174, the white-rot fungus of the Steccherinaceae family (The Residual Polyporoid clade, Polyporales, Basidiomycota).</title>
        <authorList>
            <person name="Fedorova T.V."/>
            <person name="Glazunova O.A."/>
            <person name="Landesman E.O."/>
            <person name="Moiseenko K.V."/>
            <person name="Psurtseva N.V."/>
            <person name="Savinova O.S."/>
            <person name="Shakhova N.V."/>
            <person name="Tyazhelova T.V."/>
            <person name="Vasina D.V."/>
        </authorList>
    </citation>
    <scope>NUCLEOTIDE SEQUENCE [LARGE SCALE GENOMIC DNA]</scope>
    <source>
        <strain evidence="3 4">LE-BIN_3174</strain>
    </source>
</reference>
<dbReference type="Proteomes" id="UP000292702">
    <property type="component" value="Unassembled WGS sequence"/>
</dbReference>
<keyword evidence="4" id="KW-1185">Reference proteome</keyword>
<organism evidence="3 4">
    <name type="scientific">Steccherinum ochraceum</name>
    <dbReference type="NCBI Taxonomy" id="92696"/>
    <lineage>
        <taxon>Eukaryota</taxon>
        <taxon>Fungi</taxon>
        <taxon>Dikarya</taxon>
        <taxon>Basidiomycota</taxon>
        <taxon>Agaricomycotina</taxon>
        <taxon>Agaricomycetes</taxon>
        <taxon>Polyporales</taxon>
        <taxon>Steccherinaceae</taxon>
        <taxon>Steccherinum</taxon>
    </lineage>
</organism>
<comment type="caution">
    <text evidence="3">The sequence shown here is derived from an EMBL/GenBank/DDBJ whole genome shotgun (WGS) entry which is preliminary data.</text>
</comment>
<dbReference type="AlphaFoldDB" id="A0A4R0RSN2"/>
<evidence type="ECO:0000256" key="1">
    <source>
        <dbReference type="ARBA" id="ARBA00009995"/>
    </source>
</evidence>
<dbReference type="PANTHER" id="PTHR11926:SF774">
    <property type="entry name" value="UDP-GLYCOSYLTRANSFERASE 85A1-RELATED"/>
    <property type="match status" value="1"/>
</dbReference>
<evidence type="ECO:0000313" key="4">
    <source>
        <dbReference type="Proteomes" id="UP000292702"/>
    </source>
</evidence>
<dbReference type="Gene3D" id="3.40.50.2000">
    <property type="entry name" value="Glycogen Phosphorylase B"/>
    <property type="match status" value="2"/>
</dbReference>
<dbReference type="InterPro" id="IPR002213">
    <property type="entry name" value="UDP_glucos_trans"/>
</dbReference>
<proteinExistence type="inferred from homology"/>
<keyword evidence="2" id="KW-0808">Transferase</keyword>
<evidence type="ECO:0008006" key="5">
    <source>
        <dbReference type="Google" id="ProtNLM"/>
    </source>
</evidence>